<sequence>MNQTIEQLLNRRSIRNFTGESVKDEDLTLILRAAQQAPTSINGQQVSLVVTRDKEKIKQIAEIAGGQPQVATADVFVTVVIDYNRSDAAMKHAGQEMVISKSAEGIVVGSVDAGIAVNALQTAAESLGYGTTVIGGIRANPQAMIDLLELPMNTYPALGSTIGVIDTEVASAVKPRVALESFAMNEKYDTEKVATGAIQYDIDLRQWWDSIGLTEMPSYTAQTAQFYSNIYFPEVAKTLNSQGFDFTDSL</sequence>
<keyword evidence="5" id="KW-0521">NADP</keyword>
<proteinExistence type="inferred from homology"/>
<dbReference type="Proteomes" id="UP000326789">
    <property type="component" value="Unassembled WGS sequence"/>
</dbReference>
<dbReference type="PANTHER" id="PTHR43425">
    <property type="entry name" value="OXYGEN-INSENSITIVE NADPH NITROREDUCTASE"/>
    <property type="match status" value="1"/>
</dbReference>
<accession>A0A5N3QT16</accession>
<protein>
    <submittedName>
        <fullName evidence="7">NADPH-dependent oxidoreductase</fullName>
    </submittedName>
</protein>
<dbReference type="InterPro" id="IPR000415">
    <property type="entry name" value="Nitroreductase-like"/>
</dbReference>
<dbReference type="RefSeq" id="WP_150873008.1">
    <property type="nucleotide sequence ID" value="NZ_VWSE01000010.1"/>
</dbReference>
<comment type="caution">
    <text evidence="7">The sequence shown here is derived from an EMBL/GenBank/DDBJ whole genome shotgun (WGS) entry which is preliminary data.</text>
</comment>
<comment type="similarity">
    <text evidence="1 5">Belongs to the flavin oxidoreductase frp family.</text>
</comment>
<keyword evidence="4 5" id="KW-0560">Oxidoreductase</keyword>
<evidence type="ECO:0000256" key="1">
    <source>
        <dbReference type="ARBA" id="ARBA00008366"/>
    </source>
</evidence>
<dbReference type="SUPFAM" id="SSF55469">
    <property type="entry name" value="FMN-dependent nitroreductase-like"/>
    <property type="match status" value="1"/>
</dbReference>
<gene>
    <name evidence="7" type="ORF">F2P58_22485</name>
</gene>
<evidence type="ECO:0000259" key="6">
    <source>
        <dbReference type="Pfam" id="PF00881"/>
    </source>
</evidence>
<evidence type="ECO:0000313" key="8">
    <source>
        <dbReference type="Proteomes" id="UP000326789"/>
    </source>
</evidence>
<dbReference type="PIRSF" id="PIRSF005426">
    <property type="entry name" value="Frp"/>
    <property type="match status" value="1"/>
</dbReference>
<feature type="domain" description="Nitroreductase" evidence="6">
    <location>
        <begin position="9"/>
        <end position="151"/>
    </location>
</feature>
<evidence type="ECO:0000256" key="5">
    <source>
        <dbReference type="PIRNR" id="PIRNR005426"/>
    </source>
</evidence>
<dbReference type="Gene3D" id="3.40.109.10">
    <property type="entry name" value="NADH Oxidase"/>
    <property type="match status" value="1"/>
</dbReference>
<evidence type="ECO:0000256" key="3">
    <source>
        <dbReference type="ARBA" id="ARBA00022643"/>
    </source>
</evidence>
<dbReference type="Pfam" id="PF00881">
    <property type="entry name" value="Nitroreductase"/>
    <property type="match status" value="1"/>
</dbReference>
<organism evidence="7 8">
    <name type="scientific">Vibrio fortis</name>
    <dbReference type="NCBI Taxonomy" id="212667"/>
    <lineage>
        <taxon>Bacteria</taxon>
        <taxon>Pseudomonadati</taxon>
        <taxon>Pseudomonadota</taxon>
        <taxon>Gammaproteobacteria</taxon>
        <taxon>Vibrionales</taxon>
        <taxon>Vibrionaceae</taxon>
        <taxon>Vibrio</taxon>
    </lineage>
</organism>
<name>A0A5N3QT16_9VIBR</name>
<evidence type="ECO:0000313" key="7">
    <source>
        <dbReference type="EMBL" id="KAB0285298.1"/>
    </source>
</evidence>
<evidence type="ECO:0000256" key="2">
    <source>
        <dbReference type="ARBA" id="ARBA00022630"/>
    </source>
</evidence>
<dbReference type="EMBL" id="VWSE01000010">
    <property type="protein sequence ID" value="KAB0285298.1"/>
    <property type="molecule type" value="Genomic_DNA"/>
</dbReference>
<reference evidence="7 8" key="1">
    <citation type="submission" date="2019-09" db="EMBL/GenBank/DDBJ databases">
        <title>Whole genome sequence of Vibrio fortis.</title>
        <authorList>
            <person name="Das S.K."/>
        </authorList>
    </citation>
    <scope>NUCLEOTIDE SEQUENCE [LARGE SCALE GENOMIC DNA]</scope>
    <source>
        <strain evidence="7 8">AN60</strain>
    </source>
</reference>
<dbReference type="InterPro" id="IPR029479">
    <property type="entry name" value="Nitroreductase"/>
</dbReference>
<dbReference type="InterPro" id="IPR016446">
    <property type="entry name" value="Flavin_OxRdtase_Frp"/>
</dbReference>
<keyword evidence="3 5" id="KW-0288">FMN</keyword>
<keyword evidence="2 5" id="KW-0285">Flavoprotein</keyword>
<evidence type="ECO:0000256" key="4">
    <source>
        <dbReference type="ARBA" id="ARBA00023002"/>
    </source>
</evidence>
<dbReference type="PANTHER" id="PTHR43425:SF2">
    <property type="entry name" value="OXYGEN-INSENSITIVE NADPH NITROREDUCTASE"/>
    <property type="match status" value="1"/>
</dbReference>
<dbReference type="GO" id="GO:0016491">
    <property type="term" value="F:oxidoreductase activity"/>
    <property type="evidence" value="ECO:0007669"/>
    <property type="project" value="UniProtKB-UniRule"/>
</dbReference>
<dbReference type="AlphaFoldDB" id="A0A5N3QT16"/>